<protein>
    <recommendedName>
        <fullName evidence="2">YkgJ family cysteine cluster protein</fullName>
    </recommendedName>
</protein>
<evidence type="ECO:0008006" key="2">
    <source>
        <dbReference type="Google" id="ProtNLM"/>
    </source>
</evidence>
<name>A0A3B1AW38_9ZZZZ</name>
<reference evidence="1" key="1">
    <citation type="submission" date="2018-06" db="EMBL/GenBank/DDBJ databases">
        <authorList>
            <person name="Zhirakovskaya E."/>
        </authorList>
    </citation>
    <scope>NUCLEOTIDE SEQUENCE</scope>
</reference>
<proteinExistence type="predicted"/>
<gene>
    <name evidence="1" type="ORF">MNBD_GAMMA23-24</name>
</gene>
<dbReference type="PANTHER" id="PTHR35866">
    <property type="entry name" value="PUTATIVE-RELATED"/>
    <property type="match status" value="1"/>
</dbReference>
<dbReference type="Pfam" id="PF03692">
    <property type="entry name" value="CxxCxxCC"/>
    <property type="match status" value="1"/>
</dbReference>
<sequence>MAFYHTTPIRFKCTQCSQCCYGGKYAYVRASAQEIEDITAYMNIDAEIFKNKYLIKLVDHGYGIRMKKNSLSGVIKSNGHCVLLNKQGKCSVYPVRPTQCKTYPFWPEILISKDKWNNEVMRCEGINQGDVVDTEHVEQQKQLTVNAEIIIND</sequence>
<accession>A0A3B1AW38</accession>
<organism evidence="1">
    <name type="scientific">hydrothermal vent metagenome</name>
    <dbReference type="NCBI Taxonomy" id="652676"/>
    <lineage>
        <taxon>unclassified sequences</taxon>
        <taxon>metagenomes</taxon>
        <taxon>ecological metagenomes</taxon>
    </lineage>
</organism>
<evidence type="ECO:0000313" key="1">
    <source>
        <dbReference type="EMBL" id="VAW98194.1"/>
    </source>
</evidence>
<dbReference type="InterPro" id="IPR005358">
    <property type="entry name" value="Puta_zinc/iron-chelating_dom"/>
</dbReference>
<dbReference type="PANTHER" id="PTHR35866:SF1">
    <property type="entry name" value="YKGJ FAMILY CYSTEINE CLUSTER PROTEIN"/>
    <property type="match status" value="1"/>
</dbReference>
<dbReference type="EMBL" id="UOFT01000065">
    <property type="protein sequence ID" value="VAW98194.1"/>
    <property type="molecule type" value="Genomic_DNA"/>
</dbReference>
<dbReference type="AlphaFoldDB" id="A0A3B1AW38"/>